<proteinExistence type="predicted"/>
<dbReference type="AlphaFoldDB" id="A0AAV6USM1"/>
<comment type="caution">
    <text evidence="2">The sequence shown here is derived from an EMBL/GenBank/DDBJ whole genome shotgun (WGS) entry which is preliminary data.</text>
</comment>
<keyword evidence="3" id="KW-1185">Reference proteome</keyword>
<name>A0AAV6USM1_9ARAC</name>
<evidence type="ECO:0000313" key="2">
    <source>
        <dbReference type="EMBL" id="KAG8187214.1"/>
    </source>
</evidence>
<evidence type="ECO:0000313" key="3">
    <source>
        <dbReference type="Proteomes" id="UP000827092"/>
    </source>
</evidence>
<accession>A0AAV6USM1</accession>
<feature type="region of interest" description="Disordered" evidence="1">
    <location>
        <begin position="71"/>
        <end position="92"/>
    </location>
</feature>
<gene>
    <name evidence="2" type="ORF">JTE90_020083</name>
</gene>
<protein>
    <submittedName>
        <fullName evidence="2">Uncharacterized protein</fullName>
    </submittedName>
</protein>
<dbReference type="Proteomes" id="UP000827092">
    <property type="component" value="Unassembled WGS sequence"/>
</dbReference>
<sequence length="92" mass="10157">MAETTPNTSRRLSKLGVPCEPWTSVERGSGDGIPRVPCRSTPVNTHTQDRCIFSETCISFDARLTEDSFRHHMKGRDSGRQGDPPALGTEVK</sequence>
<organism evidence="2 3">
    <name type="scientific">Oedothorax gibbosus</name>
    <dbReference type="NCBI Taxonomy" id="931172"/>
    <lineage>
        <taxon>Eukaryota</taxon>
        <taxon>Metazoa</taxon>
        <taxon>Ecdysozoa</taxon>
        <taxon>Arthropoda</taxon>
        <taxon>Chelicerata</taxon>
        <taxon>Arachnida</taxon>
        <taxon>Araneae</taxon>
        <taxon>Araneomorphae</taxon>
        <taxon>Entelegynae</taxon>
        <taxon>Araneoidea</taxon>
        <taxon>Linyphiidae</taxon>
        <taxon>Erigoninae</taxon>
        <taxon>Oedothorax</taxon>
    </lineage>
</organism>
<feature type="region of interest" description="Disordered" evidence="1">
    <location>
        <begin position="20"/>
        <end position="41"/>
    </location>
</feature>
<evidence type="ECO:0000256" key="1">
    <source>
        <dbReference type="SAM" id="MobiDB-lite"/>
    </source>
</evidence>
<reference evidence="2 3" key="1">
    <citation type="journal article" date="2022" name="Nat. Ecol. Evol.">
        <title>A masculinizing supergene underlies an exaggerated male reproductive morph in a spider.</title>
        <authorList>
            <person name="Hendrickx F."/>
            <person name="De Corte Z."/>
            <person name="Sonet G."/>
            <person name="Van Belleghem S.M."/>
            <person name="Kostlbacher S."/>
            <person name="Vangestel C."/>
        </authorList>
    </citation>
    <scope>NUCLEOTIDE SEQUENCE [LARGE SCALE GENOMIC DNA]</scope>
    <source>
        <strain evidence="2">W744_W776</strain>
    </source>
</reference>
<dbReference type="EMBL" id="JAFNEN010000277">
    <property type="protein sequence ID" value="KAG8187214.1"/>
    <property type="molecule type" value="Genomic_DNA"/>
</dbReference>
<feature type="compositionally biased region" description="Basic and acidic residues" evidence="1">
    <location>
        <begin position="71"/>
        <end position="80"/>
    </location>
</feature>